<dbReference type="SUPFAM" id="SSF56112">
    <property type="entry name" value="Protein kinase-like (PK-like)"/>
    <property type="match status" value="1"/>
</dbReference>
<dbReference type="PANTHER" id="PTHR45637">
    <property type="entry name" value="FLIPPASE KINASE 1-RELATED"/>
    <property type="match status" value="1"/>
</dbReference>
<proteinExistence type="predicted"/>
<keyword evidence="2" id="KW-1185">Reference proteome</keyword>
<dbReference type="Proteomes" id="UP001396334">
    <property type="component" value="Unassembled WGS sequence"/>
</dbReference>
<evidence type="ECO:0000313" key="2">
    <source>
        <dbReference type="Proteomes" id="UP001396334"/>
    </source>
</evidence>
<evidence type="ECO:0000313" key="1">
    <source>
        <dbReference type="EMBL" id="KAK8478030.1"/>
    </source>
</evidence>
<sequence>MVMDNPSSPPLDLDLENLKAIKILGKRAMGYVFLVHHTSIGLTVHSSFALKVVQRSQRDVDCRAHWEMKVLTKFSSPNPTLHHSFPFCLLGRLETLELFAWVVPYCLGSNLNVLHHRESDCFSSSLSSIFT</sequence>
<reference evidence="1 2" key="1">
    <citation type="journal article" date="2024" name="G3 (Bethesda)">
        <title>Genome assembly of Hibiscus sabdariffa L. provides insights into metabolisms of medicinal natural products.</title>
        <authorList>
            <person name="Kim T."/>
        </authorList>
    </citation>
    <scope>NUCLEOTIDE SEQUENCE [LARGE SCALE GENOMIC DNA]</scope>
    <source>
        <strain evidence="1">TK-2024</strain>
        <tissue evidence="1">Old leaves</tissue>
    </source>
</reference>
<comment type="caution">
    <text evidence="1">The sequence shown here is derived from an EMBL/GenBank/DDBJ whole genome shotgun (WGS) entry which is preliminary data.</text>
</comment>
<protein>
    <submittedName>
        <fullName evidence="1">Uncharacterized protein</fullName>
    </submittedName>
</protein>
<accession>A0ABR1ZCV7</accession>
<dbReference type="Gene3D" id="1.10.510.10">
    <property type="entry name" value="Transferase(Phosphotransferase) domain 1"/>
    <property type="match status" value="1"/>
</dbReference>
<gene>
    <name evidence="1" type="ORF">V6N11_084162</name>
</gene>
<dbReference type="EMBL" id="JBBPBN010001529">
    <property type="protein sequence ID" value="KAK8478030.1"/>
    <property type="molecule type" value="Genomic_DNA"/>
</dbReference>
<name>A0ABR1ZCV7_9ROSI</name>
<organism evidence="1 2">
    <name type="scientific">Hibiscus sabdariffa</name>
    <name type="common">roselle</name>
    <dbReference type="NCBI Taxonomy" id="183260"/>
    <lineage>
        <taxon>Eukaryota</taxon>
        <taxon>Viridiplantae</taxon>
        <taxon>Streptophyta</taxon>
        <taxon>Embryophyta</taxon>
        <taxon>Tracheophyta</taxon>
        <taxon>Spermatophyta</taxon>
        <taxon>Magnoliopsida</taxon>
        <taxon>eudicotyledons</taxon>
        <taxon>Gunneridae</taxon>
        <taxon>Pentapetalae</taxon>
        <taxon>rosids</taxon>
        <taxon>malvids</taxon>
        <taxon>Malvales</taxon>
        <taxon>Malvaceae</taxon>
        <taxon>Malvoideae</taxon>
        <taxon>Hibiscus</taxon>
    </lineage>
</organism>
<dbReference type="InterPro" id="IPR011009">
    <property type="entry name" value="Kinase-like_dom_sf"/>
</dbReference>